<organism evidence="3 4">
    <name type="scientific">Lacticaseibacillus nasuensis JCM 17158</name>
    <dbReference type="NCBI Taxonomy" id="1291734"/>
    <lineage>
        <taxon>Bacteria</taxon>
        <taxon>Bacillati</taxon>
        <taxon>Bacillota</taxon>
        <taxon>Bacilli</taxon>
        <taxon>Lactobacillales</taxon>
        <taxon>Lactobacillaceae</taxon>
        <taxon>Lacticaseibacillus</taxon>
    </lineage>
</organism>
<gene>
    <name evidence="3" type="ORF">FD02_GL001908</name>
</gene>
<dbReference type="SUPFAM" id="SSF53474">
    <property type="entry name" value="alpha/beta-Hydrolases"/>
    <property type="match status" value="1"/>
</dbReference>
<evidence type="ECO:0000313" key="3">
    <source>
        <dbReference type="EMBL" id="KRK71668.1"/>
    </source>
</evidence>
<dbReference type="PANTHER" id="PTHR42776:SF27">
    <property type="entry name" value="DIPEPTIDYL PEPTIDASE FAMILY MEMBER 6"/>
    <property type="match status" value="1"/>
</dbReference>
<dbReference type="PANTHER" id="PTHR42776">
    <property type="entry name" value="SERINE PEPTIDASE S9 FAMILY MEMBER"/>
    <property type="match status" value="1"/>
</dbReference>
<feature type="domain" description="Peptidase S9 prolyl oligopeptidase catalytic" evidence="2">
    <location>
        <begin position="434"/>
        <end position="646"/>
    </location>
</feature>
<dbReference type="Proteomes" id="UP000051804">
    <property type="component" value="Unassembled WGS sequence"/>
</dbReference>
<dbReference type="SUPFAM" id="SSF82171">
    <property type="entry name" value="DPP6 N-terminal domain-like"/>
    <property type="match status" value="1"/>
</dbReference>
<dbReference type="GO" id="GO:0004177">
    <property type="term" value="F:aminopeptidase activity"/>
    <property type="evidence" value="ECO:0007669"/>
    <property type="project" value="UniProtKB-KW"/>
</dbReference>
<evidence type="ECO:0000259" key="2">
    <source>
        <dbReference type="Pfam" id="PF00326"/>
    </source>
</evidence>
<reference evidence="3 4" key="1">
    <citation type="journal article" date="2015" name="Genome Announc.">
        <title>Expanding the biotechnology potential of lactobacilli through comparative genomics of 213 strains and associated genera.</title>
        <authorList>
            <person name="Sun Z."/>
            <person name="Harris H.M."/>
            <person name="McCann A."/>
            <person name="Guo C."/>
            <person name="Argimon S."/>
            <person name="Zhang W."/>
            <person name="Yang X."/>
            <person name="Jeffery I.B."/>
            <person name="Cooney J.C."/>
            <person name="Kagawa T.F."/>
            <person name="Liu W."/>
            <person name="Song Y."/>
            <person name="Salvetti E."/>
            <person name="Wrobel A."/>
            <person name="Rasinkangas P."/>
            <person name="Parkhill J."/>
            <person name="Rea M.C."/>
            <person name="O'Sullivan O."/>
            <person name="Ritari J."/>
            <person name="Douillard F.P."/>
            <person name="Paul Ross R."/>
            <person name="Yang R."/>
            <person name="Briner A.E."/>
            <person name="Felis G.E."/>
            <person name="de Vos W.M."/>
            <person name="Barrangou R."/>
            <person name="Klaenhammer T.R."/>
            <person name="Caufield P.W."/>
            <person name="Cui Y."/>
            <person name="Zhang H."/>
            <person name="O'Toole P.W."/>
        </authorList>
    </citation>
    <scope>NUCLEOTIDE SEQUENCE [LARGE SCALE GENOMIC DNA]</scope>
    <source>
        <strain evidence="3 4">JCM 17158</strain>
    </source>
</reference>
<dbReference type="InterPro" id="IPR011042">
    <property type="entry name" value="6-blade_b-propeller_TolB-like"/>
</dbReference>
<keyword evidence="3" id="KW-0645">Protease</keyword>
<accession>A0A0R1JT72</accession>
<dbReference type="Pfam" id="PF00326">
    <property type="entry name" value="Peptidase_S9"/>
    <property type="match status" value="1"/>
</dbReference>
<name>A0A0R1JT72_9LACO</name>
<evidence type="ECO:0000313" key="4">
    <source>
        <dbReference type="Proteomes" id="UP000051804"/>
    </source>
</evidence>
<proteinExistence type="predicted"/>
<dbReference type="InterPro" id="IPR001375">
    <property type="entry name" value="Peptidase_S9_cat"/>
</dbReference>
<sequence length="647" mass="71237">MQVKPTDLFNITTLSYPSLAGNSVFFQENWIDQATNQYYSRIRQLDRRTRHQTAYGHDGQHDHAPQVNAAGTILAFLSQDADQHTQVFTQAVTGGNATQLTHERRDVEAFEWAGDAAIAYVSSTRPDTDSKFPQAVTVTKAQYKLNGAGLLPEDVTTTLKLQKLSNQTGKLVYASTDGFSLGAVAPAGDQAAIAYEAKPADPNNFATAAAVVNLTTGELTEITTSVPGGEFSPAAFSHDGQQLLLVGKRNEQPNIEQTDLWHYDIASGELTDATADQNLEIGGLIVADTQQGLSGRITEFVTTDYYLSLGFDHGAISLYTGGPDQPLTPLVGGQRHITDWAVGPDQREVVFTSSNLTTPSQLRVFDLVSEEETLLYDPNARYARTHDLVAPSEFSFERAGYTIQGWYYAPVKTAKKHPAVLYIHGGPQAGYGYTFFHEMQVLASAGYGVINVNPRGGLGYGQDFTAAVIGHYGEGDYEDLMMSVDEAMKLDKTIDAKRLYVTGGSYGGFMTNWVVGHTDRFKAAATARSIANWISFYGTSDIGYYFTPWEITGEWTGDVNDIETLWRYSPLAYADHVKTPTLVLHGEQDQRCPIGQGEEFYTALKLRGVDTKFIRFPQSNHELSRSGLPNLRIVRMQAIMDWFDAHQ</sequence>
<dbReference type="Gene3D" id="3.40.50.1820">
    <property type="entry name" value="alpha/beta hydrolase"/>
    <property type="match status" value="1"/>
</dbReference>
<evidence type="ECO:0000256" key="1">
    <source>
        <dbReference type="ARBA" id="ARBA00022801"/>
    </source>
</evidence>
<dbReference type="AlphaFoldDB" id="A0A0R1JT72"/>
<keyword evidence="1" id="KW-0378">Hydrolase</keyword>
<dbReference type="GO" id="GO:0006508">
    <property type="term" value="P:proteolysis"/>
    <property type="evidence" value="ECO:0007669"/>
    <property type="project" value="InterPro"/>
</dbReference>
<dbReference type="PATRIC" id="fig|1291734.4.peg.1961"/>
<dbReference type="RefSeq" id="WP_056951174.1">
    <property type="nucleotide sequence ID" value="NZ_AZDJ01000026.1"/>
</dbReference>
<dbReference type="STRING" id="1291734.FD02_GL001908"/>
<comment type="caution">
    <text evidence="3">The sequence shown here is derived from an EMBL/GenBank/DDBJ whole genome shotgun (WGS) entry which is preliminary data.</text>
</comment>
<dbReference type="EMBL" id="AZDJ01000026">
    <property type="protein sequence ID" value="KRK71668.1"/>
    <property type="molecule type" value="Genomic_DNA"/>
</dbReference>
<protein>
    <submittedName>
        <fullName evidence="3">Dipeptidyl aminopeptidase acylaminoacyl-peptidase</fullName>
    </submittedName>
</protein>
<keyword evidence="4" id="KW-1185">Reference proteome</keyword>
<keyword evidence="3" id="KW-0031">Aminopeptidase</keyword>
<dbReference type="InterPro" id="IPR029058">
    <property type="entry name" value="AB_hydrolase_fold"/>
</dbReference>
<dbReference type="Gene3D" id="2.120.10.30">
    <property type="entry name" value="TolB, C-terminal domain"/>
    <property type="match status" value="1"/>
</dbReference>
<dbReference type="GO" id="GO:0004252">
    <property type="term" value="F:serine-type endopeptidase activity"/>
    <property type="evidence" value="ECO:0007669"/>
    <property type="project" value="TreeGrafter"/>
</dbReference>
<dbReference type="OrthoDB" id="108903at2"/>